<evidence type="ECO:0000256" key="5">
    <source>
        <dbReference type="ARBA" id="ARBA00047942"/>
    </source>
</evidence>
<evidence type="ECO:0000256" key="2">
    <source>
        <dbReference type="ARBA" id="ARBA00022603"/>
    </source>
</evidence>
<dbReference type="EMBL" id="CP023668">
    <property type="protein sequence ID" value="ATG97783.1"/>
    <property type="molecule type" value="Genomic_DNA"/>
</dbReference>
<comment type="catalytic activity">
    <reaction evidence="5">
        <text>a 2'-deoxyadenosine in DNA + S-adenosyl-L-methionine = an N(6)-methyl-2'-deoxyadenosine in DNA + S-adenosyl-L-homocysteine + H(+)</text>
        <dbReference type="Rhea" id="RHEA:15197"/>
        <dbReference type="Rhea" id="RHEA-COMP:12418"/>
        <dbReference type="Rhea" id="RHEA-COMP:12419"/>
        <dbReference type="ChEBI" id="CHEBI:15378"/>
        <dbReference type="ChEBI" id="CHEBI:57856"/>
        <dbReference type="ChEBI" id="CHEBI:59789"/>
        <dbReference type="ChEBI" id="CHEBI:90615"/>
        <dbReference type="ChEBI" id="CHEBI:90616"/>
        <dbReference type="EC" id="2.1.1.72"/>
    </reaction>
</comment>
<keyword evidence="3 6" id="KW-0808">Transferase</keyword>
<evidence type="ECO:0000256" key="4">
    <source>
        <dbReference type="ARBA" id="ARBA00022691"/>
    </source>
</evidence>
<dbReference type="InterPro" id="IPR002052">
    <property type="entry name" value="DNA_methylase_N6_adenine_CS"/>
</dbReference>
<name>A0A291ISQ4_9MOLU</name>
<dbReference type="EC" id="2.1.1.72" evidence="1"/>
<keyword evidence="2 6" id="KW-0489">Methyltransferase</keyword>
<proteinExistence type="predicted"/>
<sequence length="339" mass="39816">MFEIENRRYTGNKQKLMPKISEIIKDNCEGEIFCDIFAGTGAVSNYLKNDFKKIIVNDFLFSNNIVFEGFWGKGNYNLEKLKKYEEKFNIINSNDLEENYFSKNFGNKYFEYNDSKKIGYIRQLIENEYNSKKINLRERSILIASLLYSADKVSNTVGHYEAYLKKNSKKLKSRFQFNLINAEINNKKFEIYQEDSNELIRKIKCDILFVDPPYNSRQYSRFYHVLETLTKWDFPDLHGVAMKPEPENMSNYSREGALNSFKDLIDNANTNYIVVTYNNTFAPKSSSSKNKISFKDLEKVLETKGETKVFPLKHKQFSAGKTDFDNHLEYVFVTEVYNG</sequence>
<evidence type="ECO:0000313" key="7">
    <source>
        <dbReference type="Proteomes" id="UP000232227"/>
    </source>
</evidence>
<dbReference type="PROSITE" id="PS00092">
    <property type="entry name" value="N6_MTASE"/>
    <property type="match status" value="1"/>
</dbReference>
<dbReference type="GO" id="GO:0009007">
    <property type="term" value="F:site-specific DNA-methyltransferase (adenine-specific) activity"/>
    <property type="evidence" value="ECO:0007669"/>
    <property type="project" value="UniProtKB-EC"/>
</dbReference>
<protein>
    <recommendedName>
        <fullName evidence="1">site-specific DNA-methyltransferase (adenine-specific)</fullName>
        <ecNumber evidence="1">2.1.1.72</ecNumber>
    </recommendedName>
</protein>
<dbReference type="KEGG" id="mlac:CP520_03535"/>
<evidence type="ECO:0000256" key="3">
    <source>
        <dbReference type="ARBA" id="ARBA00022679"/>
    </source>
</evidence>
<dbReference type="SUPFAM" id="SSF53335">
    <property type="entry name" value="S-adenosyl-L-methionine-dependent methyltransferases"/>
    <property type="match status" value="1"/>
</dbReference>
<dbReference type="InterPro" id="IPR029063">
    <property type="entry name" value="SAM-dependent_MTases_sf"/>
</dbReference>
<dbReference type="OrthoDB" id="9805629at2"/>
<keyword evidence="7" id="KW-1185">Reference proteome</keyword>
<evidence type="ECO:0000313" key="6">
    <source>
        <dbReference type="EMBL" id="ATG97783.1"/>
    </source>
</evidence>
<keyword evidence="4" id="KW-0949">S-adenosyl-L-methionine</keyword>
<dbReference type="Proteomes" id="UP000232227">
    <property type="component" value="Chromosome"/>
</dbReference>
<dbReference type="REBASE" id="222338">
    <property type="entry name" value="M1.MlaC4ORF3535P"/>
</dbReference>
<dbReference type="AlphaFoldDB" id="A0A291ISQ4"/>
<dbReference type="PRINTS" id="PR00505">
    <property type="entry name" value="D12N6MTFRASE"/>
</dbReference>
<dbReference type="GO" id="GO:0009307">
    <property type="term" value="P:DNA restriction-modification system"/>
    <property type="evidence" value="ECO:0007669"/>
    <property type="project" value="InterPro"/>
</dbReference>
<dbReference type="RefSeq" id="WP_096863086.1">
    <property type="nucleotide sequence ID" value="NZ_CP023668.1"/>
</dbReference>
<dbReference type="InterPro" id="IPR012327">
    <property type="entry name" value="MeTrfase_D12"/>
</dbReference>
<dbReference type="Pfam" id="PF02086">
    <property type="entry name" value="MethyltransfD12"/>
    <property type="match status" value="1"/>
</dbReference>
<dbReference type="Gene3D" id="3.40.50.150">
    <property type="entry name" value="Vaccinia Virus protein VP39"/>
    <property type="match status" value="2"/>
</dbReference>
<dbReference type="GO" id="GO:0032259">
    <property type="term" value="P:methylation"/>
    <property type="evidence" value="ECO:0007669"/>
    <property type="project" value="UniProtKB-KW"/>
</dbReference>
<gene>
    <name evidence="6" type="ORF">CP520_03535</name>
</gene>
<accession>A0A291ISQ4</accession>
<organism evidence="6 7">
    <name type="scientific">Mesoplasma lactucae ATCC 49193</name>
    <dbReference type="NCBI Taxonomy" id="81460"/>
    <lineage>
        <taxon>Bacteria</taxon>
        <taxon>Bacillati</taxon>
        <taxon>Mycoplasmatota</taxon>
        <taxon>Mollicutes</taxon>
        <taxon>Entomoplasmatales</taxon>
        <taxon>Entomoplasmataceae</taxon>
        <taxon>Mesoplasma</taxon>
    </lineage>
</organism>
<evidence type="ECO:0000256" key="1">
    <source>
        <dbReference type="ARBA" id="ARBA00011900"/>
    </source>
</evidence>
<reference evidence="6 7" key="1">
    <citation type="submission" date="2017-09" db="EMBL/GenBank/DDBJ databases">
        <title>SPAdes assembly of the Mesoplasma lactucae genome.</title>
        <authorList>
            <person name="Knight T.F."/>
            <person name="Rubinstein R."/>
            <person name="Citino T."/>
        </authorList>
    </citation>
    <scope>NUCLEOTIDE SEQUENCE [LARGE SCALE GENOMIC DNA]</scope>
    <source>
        <strain evidence="6 7">831-C4</strain>
    </source>
</reference>
<dbReference type="GO" id="GO:0003676">
    <property type="term" value="F:nucleic acid binding"/>
    <property type="evidence" value="ECO:0007669"/>
    <property type="project" value="InterPro"/>
</dbReference>